<dbReference type="GO" id="GO:0003677">
    <property type="term" value="F:DNA binding"/>
    <property type="evidence" value="ECO:0007669"/>
    <property type="project" value="UniProtKB-UniRule"/>
</dbReference>
<dbReference type="NCBIfam" id="NF009044">
    <property type="entry name" value="PRK12378.1"/>
    <property type="match status" value="1"/>
</dbReference>
<comment type="similarity">
    <text evidence="1 6">Belongs to the TACO1 family.</text>
</comment>
<keyword evidence="5 6" id="KW-0804">Transcription</keyword>
<dbReference type="InterPro" id="IPR026564">
    <property type="entry name" value="Transcrip_reg_TACO1-like_dom3"/>
</dbReference>
<name>A0A518D7U0_9BACT</name>
<dbReference type="GO" id="GO:0005829">
    <property type="term" value="C:cytosol"/>
    <property type="evidence" value="ECO:0007669"/>
    <property type="project" value="TreeGrafter"/>
</dbReference>
<dbReference type="Pfam" id="PF20772">
    <property type="entry name" value="TACO1_YebC_N"/>
    <property type="match status" value="1"/>
</dbReference>
<dbReference type="RefSeq" id="WP_145281492.1">
    <property type="nucleotide sequence ID" value="NZ_CP036291.1"/>
</dbReference>
<evidence type="ECO:0000256" key="5">
    <source>
        <dbReference type="ARBA" id="ARBA00023163"/>
    </source>
</evidence>
<proteinExistence type="inferred from homology"/>
<dbReference type="Pfam" id="PF01709">
    <property type="entry name" value="Transcrip_reg"/>
    <property type="match status" value="1"/>
</dbReference>
<evidence type="ECO:0000256" key="1">
    <source>
        <dbReference type="ARBA" id="ARBA00008724"/>
    </source>
</evidence>
<dbReference type="NCBIfam" id="TIGR01033">
    <property type="entry name" value="YebC/PmpR family DNA-binding transcriptional regulator"/>
    <property type="match status" value="1"/>
</dbReference>
<protein>
    <recommendedName>
        <fullName evidence="6">Probable transcriptional regulatory protein Pla175_08930</fullName>
    </recommendedName>
</protein>
<dbReference type="AlphaFoldDB" id="A0A518D7U0"/>
<dbReference type="KEGG" id="pnd:Pla175_08930"/>
<dbReference type="Gene3D" id="1.10.10.200">
    <property type="match status" value="1"/>
</dbReference>
<dbReference type="Gene3D" id="3.30.70.980">
    <property type="match status" value="2"/>
</dbReference>
<evidence type="ECO:0000313" key="10">
    <source>
        <dbReference type="Proteomes" id="UP000317429"/>
    </source>
</evidence>
<dbReference type="InterPro" id="IPR017856">
    <property type="entry name" value="Integrase-like_N"/>
</dbReference>
<reference evidence="9 10" key="1">
    <citation type="submission" date="2019-02" db="EMBL/GenBank/DDBJ databases">
        <title>Deep-cultivation of Planctomycetes and their phenomic and genomic characterization uncovers novel biology.</title>
        <authorList>
            <person name="Wiegand S."/>
            <person name="Jogler M."/>
            <person name="Boedeker C."/>
            <person name="Pinto D."/>
            <person name="Vollmers J."/>
            <person name="Rivas-Marin E."/>
            <person name="Kohn T."/>
            <person name="Peeters S.H."/>
            <person name="Heuer A."/>
            <person name="Rast P."/>
            <person name="Oberbeckmann S."/>
            <person name="Bunk B."/>
            <person name="Jeske O."/>
            <person name="Meyerdierks A."/>
            <person name="Storesund J.E."/>
            <person name="Kallscheuer N."/>
            <person name="Luecker S."/>
            <person name="Lage O.M."/>
            <person name="Pohl T."/>
            <person name="Merkel B.J."/>
            <person name="Hornburger P."/>
            <person name="Mueller R.-W."/>
            <person name="Bruemmer F."/>
            <person name="Labrenz M."/>
            <person name="Spormann A.M."/>
            <person name="Op den Camp H."/>
            <person name="Overmann J."/>
            <person name="Amann R."/>
            <person name="Jetten M.S.M."/>
            <person name="Mascher T."/>
            <person name="Medema M.H."/>
            <person name="Devos D.P."/>
            <person name="Kaster A.-K."/>
            <person name="Ovreas L."/>
            <person name="Rohde M."/>
            <person name="Galperin M.Y."/>
            <person name="Jogler C."/>
        </authorList>
    </citation>
    <scope>NUCLEOTIDE SEQUENCE [LARGE SCALE GENOMIC DNA]</scope>
    <source>
        <strain evidence="9 10">Pla175</strain>
    </source>
</reference>
<gene>
    <name evidence="9" type="ORF">Pla175_08930</name>
</gene>
<evidence type="ECO:0000256" key="6">
    <source>
        <dbReference type="HAMAP-Rule" id="MF_00693"/>
    </source>
</evidence>
<dbReference type="NCBIfam" id="NF001030">
    <property type="entry name" value="PRK00110.1"/>
    <property type="match status" value="1"/>
</dbReference>
<sequence length="250" mass="27020">MAGHSHWAGIKHKKAVIDAKRGRLWSRLSKAIIVAARMGGGDPDANLRLRYAINDAKSVSMPKDNIDRAIKKGTGELGGGALEEVLYEGHGPSGVMVICEILTDNRNRTAPEIRKIFELNGGKLGATGCAAWMFDRKGLLVVPESAAEEDVLMELALEAGAEDVQHSGDVFEVICPVDAFNDVCAAFEQAEVTADSREVTYIPRDTVDIGADDARKVLKMMELLEDHDDVQSASANFNIDDAVLAELETD</sequence>
<dbReference type="GO" id="GO:0006355">
    <property type="term" value="P:regulation of DNA-templated transcription"/>
    <property type="evidence" value="ECO:0007669"/>
    <property type="project" value="UniProtKB-UniRule"/>
</dbReference>
<organism evidence="9 10">
    <name type="scientific">Pirellulimonas nuda</name>
    <dbReference type="NCBI Taxonomy" id="2528009"/>
    <lineage>
        <taxon>Bacteria</taxon>
        <taxon>Pseudomonadati</taxon>
        <taxon>Planctomycetota</taxon>
        <taxon>Planctomycetia</taxon>
        <taxon>Pirellulales</taxon>
        <taxon>Lacipirellulaceae</taxon>
        <taxon>Pirellulimonas</taxon>
    </lineage>
</organism>
<dbReference type="PANTHER" id="PTHR12532">
    <property type="entry name" value="TRANSLATIONAL ACTIVATOR OF CYTOCHROME C OXIDASE 1"/>
    <property type="match status" value="1"/>
</dbReference>
<evidence type="ECO:0000313" key="9">
    <source>
        <dbReference type="EMBL" id="QDU87531.1"/>
    </source>
</evidence>
<dbReference type="OrthoDB" id="9781053at2"/>
<dbReference type="InterPro" id="IPR049083">
    <property type="entry name" value="TACO1_YebC_N"/>
</dbReference>
<feature type="domain" description="TACO1/YebC-like N-terminal" evidence="8">
    <location>
        <begin position="5"/>
        <end position="76"/>
    </location>
</feature>
<dbReference type="InterPro" id="IPR002876">
    <property type="entry name" value="Transcrip_reg_TACO1-like"/>
</dbReference>
<dbReference type="HAMAP" id="MF_00693">
    <property type="entry name" value="Transcrip_reg_TACO1"/>
    <property type="match status" value="1"/>
</dbReference>
<accession>A0A518D7U0</accession>
<dbReference type="Proteomes" id="UP000317429">
    <property type="component" value="Chromosome"/>
</dbReference>
<keyword evidence="3 6" id="KW-0805">Transcription regulation</keyword>
<keyword evidence="2 6" id="KW-0963">Cytoplasm</keyword>
<evidence type="ECO:0000256" key="2">
    <source>
        <dbReference type="ARBA" id="ARBA00022490"/>
    </source>
</evidence>
<dbReference type="FunFam" id="1.10.10.200:FF:000002">
    <property type="entry name" value="Probable transcriptional regulatory protein CLM62_37755"/>
    <property type="match status" value="1"/>
</dbReference>
<dbReference type="EMBL" id="CP036291">
    <property type="protein sequence ID" value="QDU87531.1"/>
    <property type="molecule type" value="Genomic_DNA"/>
</dbReference>
<dbReference type="InterPro" id="IPR048300">
    <property type="entry name" value="TACO1_YebC-like_2nd/3rd_dom"/>
</dbReference>
<evidence type="ECO:0000256" key="3">
    <source>
        <dbReference type="ARBA" id="ARBA00023015"/>
    </source>
</evidence>
<dbReference type="SUPFAM" id="SSF75625">
    <property type="entry name" value="YebC-like"/>
    <property type="match status" value="1"/>
</dbReference>
<feature type="domain" description="TACO1/YebC-like second and third" evidence="7">
    <location>
        <begin position="82"/>
        <end position="237"/>
    </location>
</feature>
<dbReference type="InterPro" id="IPR029072">
    <property type="entry name" value="YebC-like"/>
</dbReference>
<evidence type="ECO:0000256" key="4">
    <source>
        <dbReference type="ARBA" id="ARBA00023125"/>
    </source>
</evidence>
<evidence type="ECO:0000259" key="8">
    <source>
        <dbReference type="Pfam" id="PF20772"/>
    </source>
</evidence>
<evidence type="ECO:0000259" key="7">
    <source>
        <dbReference type="Pfam" id="PF01709"/>
    </source>
</evidence>
<keyword evidence="4 6" id="KW-0238">DNA-binding</keyword>
<dbReference type="PANTHER" id="PTHR12532:SF6">
    <property type="entry name" value="TRANSCRIPTIONAL REGULATORY PROTEIN YEBC-RELATED"/>
    <property type="match status" value="1"/>
</dbReference>
<keyword evidence="10" id="KW-1185">Reference proteome</keyword>
<comment type="subcellular location">
    <subcellularLocation>
        <location evidence="6">Cytoplasm</location>
    </subcellularLocation>
</comment>